<dbReference type="AlphaFoldDB" id="F0QVL8"/>
<accession>F0QVL8</accession>
<dbReference type="HOGENOM" id="CLU_433220_0_0_2"/>
<dbReference type="KEGG" id="vmo:VMUT_0660"/>
<reference evidence="1 2" key="1">
    <citation type="journal article" date="2011" name="J. Bacteriol.">
        <title>Complete genome sequence of 'Vulcanisaeta moutnovskia' strain 768-28, a novel member of the hyperthermophilic crenarchaeal genus vulcanisaeta.</title>
        <authorList>
            <person name="Gumerov V.M."/>
            <person name="Mardanov A.V."/>
            <person name="Beletsky A.V."/>
            <person name="Prokofeva M.I."/>
            <person name="Bonch-Osmolovskaya E.A."/>
            <person name="Ravin N.V."/>
            <person name="Skryabin K.G."/>
        </authorList>
    </citation>
    <scope>NUCLEOTIDE SEQUENCE [LARGE SCALE GENOMIC DNA]</scope>
    <source>
        <strain evidence="1 2">768-28</strain>
    </source>
</reference>
<sequence>MRSLVFLVIGIALLAIMGVAVLHAQGVNSSVNFNSGVNVTGLVASYYVHLFIAEHWIEALNASGINSTALIELINEAESYANIGNYLSAIITLNNAINLAAHLMTNAHVNSTQTVINNYVSLTSAVNNTVISNLLSNESLVNFTLRALSVLSKSDNATYIINMSMAILGNEEKSFHHYVPPNALIGLNTTMNILNMTYNALLSAGYNSTVRQIVIIKIEVITISLLTPPGLRTYVLSRVLTPYLMTLSENASRAINRLSMSLNTTIPTPPQLMECMGKINETLFLLMSKPLNEPEVYVMANDFINNYTTCLGQIKALINETNTTQVIIIKFMNITKELSNVGLSNLTPYIINTYSQCKSELINAFNSGNTTLIMQVLNQCSYKVHNYEGEVHYAIWTVNMTRNYLSYVNSTVQNLARQHGISGVTPMLCYVELNNSIMSNITSIIKAVFNGTISPMEAQTLINEYLSRVINSTPSLAAGCLGIPVAPHSYIPTSTWITTTPSATGELLIGTNGSAELTINITNPTQENLYINGFSVGGLTCSFTKAVEISANTQGALELGLAITNNRITSVSSLSASGNVEVSQGTTVNCNGHLPITYIPAVLNGKLYLSNDEQLMFFIVTGAETSTLINYGW</sequence>
<evidence type="ECO:0000313" key="1">
    <source>
        <dbReference type="EMBL" id="ADY00871.1"/>
    </source>
</evidence>
<protein>
    <submittedName>
        <fullName evidence="1">Uncharacterized protein</fullName>
    </submittedName>
</protein>
<evidence type="ECO:0000313" key="2">
    <source>
        <dbReference type="Proteomes" id="UP000007485"/>
    </source>
</evidence>
<dbReference type="OrthoDB" id="28806at2157"/>
<dbReference type="GeneID" id="10288312"/>
<proteinExistence type="predicted"/>
<dbReference type="eggNOG" id="arCOG11037">
    <property type="taxonomic scope" value="Archaea"/>
</dbReference>
<name>F0QVL8_VULM7</name>
<dbReference type="EMBL" id="CP002529">
    <property type="protein sequence ID" value="ADY00871.1"/>
    <property type="molecule type" value="Genomic_DNA"/>
</dbReference>
<gene>
    <name evidence="1" type="ordered locus">VMUT_0660</name>
</gene>
<dbReference type="Proteomes" id="UP000007485">
    <property type="component" value="Chromosome"/>
</dbReference>
<dbReference type="RefSeq" id="WP_013604034.1">
    <property type="nucleotide sequence ID" value="NC_015151.1"/>
</dbReference>
<keyword evidence="2" id="KW-1185">Reference proteome</keyword>
<organism evidence="1 2">
    <name type="scientific">Vulcanisaeta moutnovskia (strain 768-28)</name>
    <dbReference type="NCBI Taxonomy" id="985053"/>
    <lineage>
        <taxon>Archaea</taxon>
        <taxon>Thermoproteota</taxon>
        <taxon>Thermoprotei</taxon>
        <taxon>Thermoproteales</taxon>
        <taxon>Thermoproteaceae</taxon>
        <taxon>Vulcanisaeta</taxon>
    </lineage>
</organism>